<comment type="caution">
    <text evidence="1">The sequence shown here is derived from an EMBL/GenBank/DDBJ whole genome shotgun (WGS) entry which is preliminary data.</text>
</comment>
<accession>A0ACC2WIE8</accession>
<protein>
    <submittedName>
        <fullName evidence="1">Uncharacterized protein</fullName>
    </submittedName>
</protein>
<reference evidence="1" key="1">
    <citation type="submission" date="2023-04" db="EMBL/GenBank/DDBJ databases">
        <title>Draft Genome sequencing of Naganishia species isolated from polar environments using Oxford Nanopore Technology.</title>
        <authorList>
            <person name="Leo P."/>
            <person name="Venkateswaran K."/>
        </authorList>
    </citation>
    <scope>NUCLEOTIDE SEQUENCE</scope>
    <source>
        <strain evidence="1">MNA-CCFEE 5262</strain>
    </source>
</reference>
<proteinExistence type="predicted"/>
<name>A0ACC2WIE8_9TREE</name>
<evidence type="ECO:0000313" key="2">
    <source>
        <dbReference type="Proteomes" id="UP001230649"/>
    </source>
</evidence>
<dbReference type="EMBL" id="JASBWS010000020">
    <property type="protein sequence ID" value="KAJ9111186.1"/>
    <property type="molecule type" value="Genomic_DNA"/>
</dbReference>
<sequence length="179" mass="20255">MDEQILKQEIGILEVAALKAATDFREGAPFLNGAEKGAAEDLNQPTVHMDDARVMLEQETVTIPHEEHKQTFGIYVDGTPGKMMFTCHWARVLSATFGSTYGPSERFVCKWETNSSGKSLVFYVARKPRFHSEPKPGAWKPMCYYSLVWLNRTYLTVKERGVPGVDWMHTIYNAYGKTA</sequence>
<dbReference type="Proteomes" id="UP001230649">
    <property type="component" value="Unassembled WGS sequence"/>
</dbReference>
<gene>
    <name evidence="1" type="ORF">QFC20_002680</name>
</gene>
<organism evidence="1 2">
    <name type="scientific">Naganishia adeliensis</name>
    <dbReference type="NCBI Taxonomy" id="92952"/>
    <lineage>
        <taxon>Eukaryota</taxon>
        <taxon>Fungi</taxon>
        <taxon>Dikarya</taxon>
        <taxon>Basidiomycota</taxon>
        <taxon>Agaricomycotina</taxon>
        <taxon>Tremellomycetes</taxon>
        <taxon>Filobasidiales</taxon>
        <taxon>Filobasidiaceae</taxon>
        <taxon>Naganishia</taxon>
    </lineage>
</organism>
<evidence type="ECO:0000313" key="1">
    <source>
        <dbReference type="EMBL" id="KAJ9111186.1"/>
    </source>
</evidence>
<keyword evidence="2" id="KW-1185">Reference proteome</keyword>